<dbReference type="OrthoDB" id="2662123at2"/>
<name>A0A5D0CZ86_9BACL</name>
<organism evidence="3 4">
    <name type="scientific">Paenibacillus faecis</name>
    <dbReference type="NCBI Taxonomy" id="862114"/>
    <lineage>
        <taxon>Bacteria</taxon>
        <taxon>Bacillati</taxon>
        <taxon>Bacillota</taxon>
        <taxon>Bacilli</taxon>
        <taxon>Bacillales</taxon>
        <taxon>Paenibacillaceae</taxon>
        <taxon>Paenibacillus</taxon>
    </lineage>
</organism>
<protein>
    <recommendedName>
        <fullName evidence="5">YvrJ family protein</fullName>
    </recommendedName>
</protein>
<accession>A0A5D0CZ86</accession>
<evidence type="ECO:0000313" key="3">
    <source>
        <dbReference type="EMBL" id="TYA15372.1"/>
    </source>
</evidence>
<feature type="transmembrane region" description="Helical" evidence="2">
    <location>
        <begin position="6"/>
        <end position="28"/>
    </location>
</feature>
<evidence type="ECO:0008006" key="5">
    <source>
        <dbReference type="Google" id="ProtNLM"/>
    </source>
</evidence>
<dbReference type="EMBL" id="VSDO01000001">
    <property type="protein sequence ID" value="TYA15372.1"/>
    <property type="molecule type" value="Genomic_DNA"/>
</dbReference>
<reference evidence="3 4" key="1">
    <citation type="submission" date="2019-08" db="EMBL/GenBank/DDBJ databases">
        <title>Genome sequencing of Paenibacillus faecis DSM 23593(T).</title>
        <authorList>
            <person name="Kook J.-K."/>
            <person name="Park S.-N."/>
            <person name="Lim Y.K."/>
        </authorList>
    </citation>
    <scope>NUCLEOTIDE SEQUENCE [LARGE SCALE GENOMIC DNA]</scope>
    <source>
        <strain evidence="3 4">DSM 23593</strain>
    </source>
</reference>
<dbReference type="AlphaFoldDB" id="A0A5D0CZ86"/>
<dbReference type="Proteomes" id="UP000325218">
    <property type="component" value="Unassembled WGS sequence"/>
</dbReference>
<keyword evidence="2" id="KW-0812">Transmembrane</keyword>
<comment type="caution">
    <text evidence="3">The sequence shown here is derived from an EMBL/GenBank/DDBJ whole genome shotgun (WGS) entry which is preliminary data.</text>
</comment>
<keyword evidence="4" id="KW-1185">Reference proteome</keyword>
<sequence>MQVTDIVSMVANVGFPVTLCFILIKYVLETVGKKLDTMSSTIQELSEQVRNLEESIDGAGPAGQTGAKAK</sequence>
<evidence type="ECO:0000313" key="4">
    <source>
        <dbReference type="Proteomes" id="UP000325218"/>
    </source>
</evidence>
<keyword evidence="1" id="KW-0175">Coiled coil</keyword>
<proteinExistence type="predicted"/>
<keyword evidence="2" id="KW-1133">Transmembrane helix</keyword>
<evidence type="ECO:0000256" key="2">
    <source>
        <dbReference type="SAM" id="Phobius"/>
    </source>
</evidence>
<dbReference type="RefSeq" id="WP_148450962.1">
    <property type="nucleotide sequence ID" value="NZ_BORZ01000007.1"/>
</dbReference>
<keyword evidence="2" id="KW-0472">Membrane</keyword>
<gene>
    <name evidence="3" type="ORF">FRY98_07025</name>
</gene>
<evidence type="ECO:0000256" key="1">
    <source>
        <dbReference type="SAM" id="Coils"/>
    </source>
</evidence>
<feature type="coiled-coil region" evidence="1">
    <location>
        <begin position="28"/>
        <end position="55"/>
    </location>
</feature>